<reference evidence="3" key="2">
    <citation type="submission" date="2023-06" db="EMBL/GenBank/DDBJ databases">
        <authorList>
            <person name="Ma L."/>
            <person name="Liu K.-W."/>
            <person name="Li Z."/>
            <person name="Hsiao Y.-Y."/>
            <person name="Qi Y."/>
            <person name="Fu T."/>
            <person name="Tang G."/>
            <person name="Zhang D."/>
            <person name="Sun W.-H."/>
            <person name="Liu D.-K."/>
            <person name="Li Y."/>
            <person name="Chen G.-Z."/>
            <person name="Liu X.-D."/>
            <person name="Liao X.-Y."/>
            <person name="Jiang Y.-T."/>
            <person name="Yu X."/>
            <person name="Hao Y."/>
            <person name="Huang J."/>
            <person name="Zhao X.-W."/>
            <person name="Ke S."/>
            <person name="Chen Y.-Y."/>
            <person name="Wu W.-L."/>
            <person name="Hsu J.-L."/>
            <person name="Lin Y.-F."/>
            <person name="Huang M.-D."/>
            <person name="Li C.-Y."/>
            <person name="Huang L."/>
            <person name="Wang Z.-W."/>
            <person name="Zhao X."/>
            <person name="Zhong W.-Y."/>
            <person name="Peng D.-H."/>
            <person name="Ahmad S."/>
            <person name="Lan S."/>
            <person name="Zhang J.-S."/>
            <person name="Tsai W.-C."/>
            <person name="Van De Peer Y."/>
            <person name="Liu Z.-J."/>
        </authorList>
    </citation>
    <scope>NUCLEOTIDE SEQUENCE</scope>
    <source>
        <strain evidence="3">CP</strain>
        <tissue evidence="3">Leaves</tissue>
    </source>
</reference>
<reference evidence="3" key="1">
    <citation type="journal article" date="2023" name="Nat. Commun.">
        <title>Diploid and tetraploid genomes of Acorus and the evolution of monocots.</title>
        <authorList>
            <person name="Ma L."/>
            <person name="Liu K.W."/>
            <person name="Li Z."/>
            <person name="Hsiao Y.Y."/>
            <person name="Qi Y."/>
            <person name="Fu T."/>
            <person name="Tang G.D."/>
            <person name="Zhang D."/>
            <person name="Sun W.H."/>
            <person name="Liu D.K."/>
            <person name="Li Y."/>
            <person name="Chen G.Z."/>
            <person name="Liu X.D."/>
            <person name="Liao X.Y."/>
            <person name="Jiang Y.T."/>
            <person name="Yu X."/>
            <person name="Hao Y."/>
            <person name="Huang J."/>
            <person name="Zhao X.W."/>
            <person name="Ke S."/>
            <person name="Chen Y.Y."/>
            <person name="Wu W.L."/>
            <person name="Hsu J.L."/>
            <person name="Lin Y.F."/>
            <person name="Huang M.D."/>
            <person name="Li C.Y."/>
            <person name="Huang L."/>
            <person name="Wang Z.W."/>
            <person name="Zhao X."/>
            <person name="Zhong W.Y."/>
            <person name="Peng D.H."/>
            <person name="Ahmad S."/>
            <person name="Lan S."/>
            <person name="Zhang J.S."/>
            <person name="Tsai W.C."/>
            <person name="Van de Peer Y."/>
            <person name="Liu Z.J."/>
        </authorList>
    </citation>
    <scope>NUCLEOTIDE SEQUENCE</scope>
    <source>
        <strain evidence="3">CP</strain>
    </source>
</reference>
<dbReference type="AlphaFoldDB" id="A0AAV9EHM3"/>
<comment type="caution">
    <text evidence="3">The sequence shown here is derived from an EMBL/GenBank/DDBJ whole genome shotgun (WGS) entry which is preliminary data.</text>
</comment>
<organism evidence="3 4">
    <name type="scientific">Acorus calamus</name>
    <name type="common">Sweet flag</name>
    <dbReference type="NCBI Taxonomy" id="4465"/>
    <lineage>
        <taxon>Eukaryota</taxon>
        <taxon>Viridiplantae</taxon>
        <taxon>Streptophyta</taxon>
        <taxon>Embryophyta</taxon>
        <taxon>Tracheophyta</taxon>
        <taxon>Spermatophyta</taxon>
        <taxon>Magnoliopsida</taxon>
        <taxon>Liliopsida</taxon>
        <taxon>Acoraceae</taxon>
        <taxon>Acorus</taxon>
    </lineage>
</organism>
<dbReference type="Pfam" id="PF14365">
    <property type="entry name" value="Neprosin_AP"/>
    <property type="match status" value="1"/>
</dbReference>
<dbReference type="InterPro" id="IPR053168">
    <property type="entry name" value="Glutamic_endopeptidase"/>
</dbReference>
<evidence type="ECO:0000313" key="4">
    <source>
        <dbReference type="Proteomes" id="UP001180020"/>
    </source>
</evidence>
<feature type="chain" id="PRO_5043877532" description="Neprosin activation peptide domain-containing protein" evidence="1">
    <location>
        <begin position="26"/>
        <end position="208"/>
    </location>
</feature>
<feature type="signal peptide" evidence="1">
    <location>
        <begin position="1"/>
        <end position="25"/>
    </location>
</feature>
<keyword evidence="1" id="KW-0732">Signal</keyword>
<dbReference type="EMBL" id="JAUJYO010000006">
    <property type="protein sequence ID" value="KAK1313016.1"/>
    <property type="molecule type" value="Genomic_DNA"/>
</dbReference>
<keyword evidence="4" id="KW-1185">Reference proteome</keyword>
<proteinExistence type="predicted"/>
<feature type="domain" description="Neprosin activation peptide" evidence="2">
    <location>
        <begin position="47"/>
        <end position="109"/>
    </location>
</feature>
<accession>A0AAV9EHM3</accession>
<evidence type="ECO:0000313" key="3">
    <source>
        <dbReference type="EMBL" id="KAK1313016.1"/>
    </source>
</evidence>
<protein>
    <recommendedName>
        <fullName evidence="2">Neprosin activation peptide domain-containing protein</fullName>
    </recommendedName>
</protein>
<gene>
    <name evidence="3" type="ORF">QJS10_CPA06g00940</name>
</gene>
<evidence type="ECO:0000259" key="2">
    <source>
        <dbReference type="Pfam" id="PF14365"/>
    </source>
</evidence>
<name>A0AAV9EHM3_ACOCL</name>
<dbReference type="PANTHER" id="PTHR31589">
    <property type="entry name" value="PROTEIN, PUTATIVE (DUF239)-RELATED-RELATED"/>
    <property type="match status" value="1"/>
</dbReference>
<dbReference type="PANTHER" id="PTHR31589:SF111">
    <property type="entry name" value="NEPROSIN DOMAIN-CONTAINING PROTEIN"/>
    <property type="match status" value="1"/>
</dbReference>
<evidence type="ECO:0000256" key="1">
    <source>
        <dbReference type="SAM" id="SignalP"/>
    </source>
</evidence>
<dbReference type="InterPro" id="IPR025521">
    <property type="entry name" value="Neprosin_propep"/>
</dbReference>
<dbReference type="Proteomes" id="UP001180020">
    <property type="component" value="Unassembled WGS sequence"/>
</dbReference>
<sequence length="208" mass="23375">MEGKVHLKMLLLAVVLVGLIIKSNSVRIEREVWVERRLKELNRPAKKTIQMRPSTNSLNMSSSSSTVSQLWQKSRSCPKGTIPVRRVTKHDLLRAPYLQHYGMKEPETFRAGDNSMGLLPNHSVTIAMALGSSYHGGQADLTVWNPYVEPDDYSTASMALKSSLYDNFEAIEVGWMVPDDADFTIAKGKKSPLRSFGEDEDDWGFFVP</sequence>